<feature type="signal peptide" evidence="1">
    <location>
        <begin position="1"/>
        <end position="19"/>
    </location>
</feature>
<dbReference type="Proteomes" id="UP000320300">
    <property type="component" value="Unassembled WGS sequence"/>
</dbReference>
<evidence type="ECO:0000259" key="2">
    <source>
        <dbReference type="Pfam" id="PF13568"/>
    </source>
</evidence>
<gene>
    <name evidence="3" type="ORF">SAMN06265348_102532</name>
</gene>
<dbReference type="EMBL" id="FXTN01000002">
    <property type="protein sequence ID" value="SMO49233.1"/>
    <property type="molecule type" value="Genomic_DNA"/>
</dbReference>
<proteinExistence type="predicted"/>
<evidence type="ECO:0000256" key="1">
    <source>
        <dbReference type="SAM" id="SignalP"/>
    </source>
</evidence>
<protein>
    <submittedName>
        <fullName evidence="3">Outer membrane protein beta-barrel domain-containing protein</fullName>
    </submittedName>
</protein>
<evidence type="ECO:0000313" key="3">
    <source>
        <dbReference type="EMBL" id="SMO49233.1"/>
    </source>
</evidence>
<keyword evidence="1" id="KW-0732">Signal</keyword>
<dbReference type="Pfam" id="PF13568">
    <property type="entry name" value="OMP_b-brl_2"/>
    <property type="match status" value="1"/>
</dbReference>
<dbReference type="SUPFAM" id="SSF56925">
    <property type="entry name" value="OMPA-like"/>
    <property type="match status" value="1"/>
</dbReference>
<feature type="chain" id="PRO_5022217447" evidence="1">
    <location>
        <begin position="20"/>
        <end position="187"/>
    </location>
</feature>
<keyword evidence="4" id="KW-1185">Reference proteome</keyword>
<dbReference type="InterPro" id="IPR025665">
    <property type="entry name" value="Beta-barrel_OMP_2"/>
</dbReference>
<evidence type="ECO:0000313" key="4">
    <source>
        <dbReference type="Proteomes" id="UP000320300"/>
    </source>
</evidence>
<sequence>MQLLGTAVLFMAATGSVKAQSSPDFTFGVKSGINLSTLANGLIDMSDRKGKAGFNAGIFARVGSKIYFQPELNYITFSNEYTFNSKTYTPKFKDLNVPLMVGYRIIDKGDLILRASAGPDLYYNLKDQVSPVDSKYKRTSVGGVLNVGIDLGKFTIDTRNSIGFTKLNKDFGQKPNIFSLSVGYKFL</sequence>
<accession>A0A521BQ30</accession>
<organism evidence="3 4">
    <name type="scientific">Pedobacter westerhofensis</name>
    <dbReference type="NCBI Taxonomy" id="425512"/>
    <lineage>
        <taxon>Bacteria</taxon>
        <taxon>Pseudomonadati</taxon>
        <taxon>Bacteroidota</taxon>
        <taxon>Sphingobacteriia</taxon>
        <taxon>Sphingobacteriales</taxon>
        <taxon>Sphingobacteriaceae</taxon>
        <taxon>Pedobacter</taxon>
    </lineage>
</organism>
<dbReference type="InterPro" id="IPR011250">
    <property type="entry name" value="OMP/PagP_B-barrel"/>
</dbReference>
<dbReference type="AlphaFoldDB" id="A0A521BQ30"/>
<feature type="domain" description="Outer membrane protein beta-barrel" evidence="2">
    <location>
        <begin position="19"/>
        <end position="167"/>
    </location>
</feature>
<name>A0A521BQ30_9SPHI</name>
<reference evidence="3 4" key="1">
    <citation type="submission" date="2017-05" db="EMBL/GenBank/DDBJ databases">
        <authorList>
            <person name="Varghese N."/>
            <person name="Submissions S."/>
        </authorList>
    </citation>
    <scope>NUCLEOTIDE SEQUENCE [LARGE SCALE GENOMIC DNA]</scope>
    <source>
        <strain evidence="3 4">DSM 19036</strain>
    </source>
</reference>